<dbReference type="RefSeq" id="WP_013625768.1">
    <property type="nucleotide sequence ID" value="NC_015172.1"/>
</dbReference>
<sequence length="126" mass="14966">MNANETIDQVFNEIHQGKDFYIVLGNFLDEFYRQDSENQQKMIEEEPSNYDLPVYQKAFMAAAVHKLANDYNLNVPSWVFKKDYYSSEPYFDCNAKGNLKLLFMYISPAEFKHRNLFVDENILKRV</sequence>
<keyword evidence="2" id="KW-1185">Reference proteome</keyword>
<organism evidence="1 2">
    <name type="scientific">Syntrophobotulus glycolicus (strain DSM 8271 / FlGlyR)</name>
    <dbReference type="NCBI Taxonomy" id="645991"/>
    <lineage>
        <taxon>Bacteria</taxon>
        <taxon>Bacillati</taxon>
        <taxon>Bacillota</taxon>
        <taxon>Clostridia</taxon>
        <taxon>Eubacteriales</taxon>
        <taxon>Desulfitobacteriaceae</taxon>
        <taxon>Syntrophobotulus</taxon>
    </lineage>
</organism>
<proteinExistence type="predicted"/>
<dbReference type="Proteomes" id="UP000007488">
    <property type="component" value="Chromosome"/>
</dbReference>
<accession>F0SX88</accession>
<dbReference type="KEGG" id="sgy:Sgly_2674"/>
<reference evidence="1 2" key="1">
    <citation type="journal article" date="2011" name="Stand. Genomic Sci.">
        <title>Complete genome sequence of Syntrophobotulus glycolicus type strain (FlGlyR).</title>
        <authorList>
            <person name="Han C."/>
            <person name="Mwirichia R."/>
            <person name="Chertkov O."/>
            <person name="Held B."/>
            <person name="Lapidus A."/>
            <person name="Nolan M."/>
            <person name="Lucas S."/>
            <person name="Hammon N."/>
            <person name="Deshpande S."/>
            <person name="Cheng J.F."/>
            <person name="Tapia R."/>
            <person name="Goodwin L."/>
            <person name="Pitluck S."/>
            <person name="Huntemann M."/>
            <person name="Liolios K."/>
            <person name="Ivanova N."/>
            <person name="Pagani I."/>
            <person name="Mavromatis K."/>
            <person name="Ovchinikova G."/>
            <person name="Pati A."/>
            <person name="Chen A."/>
            <person name="Palaniappan K."/>
            <person name="Land M."/>
            <person name="Hauser L."/>
            <person name="Brambilla E.M."/>
            <person name="Rohde M."/>
            <person name="Spring S."/>
            <person name="Sikorski J."/>
            <person name="Goker M."/>
            <person name="Woyke T."/>
            <person name="Bristow J."/>
            <person name="Eisen J.A."/>
            <person name="Markowitz V."/>
            <person name="Hugenholtz P."/>
            <person name="Kyrpides N.C."/>
            <person name="Klenk H.P."/>
            <person name="Detter J.C."/>
        </authorList>
    </citation>
    <scope>NUCLEOTIDE SEQUENCE [LARGE SCALE GENOMIC DNA]</scope>
    <source>
        <strain evidence="2">DSM 8271 / FlGlyR</strain>
    </source>
</reference>
<protein>
    <submittedName>
        <fullName evidence="1">Uncharacterized protein</fullName>
    </submittedName>
</protein>
<gene>
    <name evidence="1" type="ordered locus">Sgly_2674</name>
</gene>
<reference evidence="2" key="2">
    <citation type="submission" date="2011-02" db="EMBL/GenBank/DDBJ databases">
        <title>The complete genome of Syntrophobotulus glycolicus DSM 8271.</title>
        <authorList>
            <person name="Lucas S."/>
            <person name="Copeland A."/>
            <person name="Lapidus A."/>
            <person name="Bruce D."/>
            <person name="Goodwin L."/>
            <person name="Pitluck S."/>
            <person name="Kyrpides N."/>
            <person name="Mavromatis K."/>
            <person name="Pagani I."/>
            <person name="Ivanova N."/>
            <person name="Mikhailova N."/>
            <person name="Chertkov O."/>
            <person name="Held B."/>
            <person name="Detter J.C."/>
            <person name="Tapia R."/>
            <person name="Han C."/>
            <person name="Land M."/>
            <person name="Hauser L."/>
            <person name="Markowitz V."/>
            <person name="Cheng J.-F."/>
            <person name="Hugenholtz P."/>
            <person name="Woyke T."/>
            <person name="Wu D."/>
            <person name="Spring S."/>
            <person name="Schroeder M."/>
            <person name="Brambilla E."/>
            <person name="Klenk H.-P."/>
            <person name="Eisen J.A."/>
        </authorList>
    </citation>
    <scope>NUCLEOTIDE SEQUENCE [LARGE SCALE GENOMIC DNA]</scope>
    <source>
        <strain evidence="2">DSM 8271 / FlGlyR</strain>
    </source>
</reference>
<name>F0SX88_SYNGF</name>
<evidence type="ECO:0000313" key="1">
    <source>
        <dbReference type="EMBL" id="ADY56948.1"/>
    </source>
</evidence>
<evidence type="ECO:0000313" key="2">
    <source>
        <dbReference type="Proteomes" id="UP000007488"/>
    </source>
</evidence>
<dbReference type="AlphaFoldDB" id="F0SX88"/>
<dbReference type="EMBL" id="CP002547">
    <property type="protein sequence ID" value="ADY56948.1"/>
    <property type="molecule type" value="Genomic_DNA"/>
</dbReference>
<dbReference type="HOGENOM" id="CLU_1980495_0_0_9"/>
<dbReference type="eggNOG" id="ENOG50339ST">
    <property type="taxonomic scope" value="Bacteria"/>
</dbReference>
<dbReference type="OrthoDB" id="1953027at2"/>